<dbReference type="PATRIC" id="fig|1579979.3.peg.2530"/>
<dbReference type="STRING" id="1579979.WM2015_2474"/>
<sequence length="204" mass="23026">MLLAGALAMGSTMAAEAPPFRPLSYQDRLESRTLDSIELLVIHATELPDLDMAREYGERIHYPGSRTGNSGHFYIDREGRIEQWVALDRVAHHVAGQNANSIGVELVSLGRYPDWLDSRHQDWQEPVNEAQLRALIGLIDQLRTRLPNLNRIAGHDQLDRRRVPASDDPSIQVRRKLDPGPEFPWSRLIEATGLQPWNDGETAP</sequence>
<name>A0A0K0XYR4_9GAMM</name>
<dbReference type="EMBL" id="CP012154">
    <property type="protein sequence ID" value="AKS42834.1"/>
    <property type="molecule type" value="Genomic_DNA"/>
</dbReference>
<gene>
    <name evidence="7" type="ORF">WM2015_2474</name>
</gene>
<dbReference type="PANTHER" id="PTHR30417">
    <property type="entry name" value="N-ACETYLMURAMOYL-L-ALANINE AMIDASE AMID"/>
    <property type="match status" value="1"/>
</dbReference>
<evidence type="ECO:0000259" key="6">
    <source>
        <dbReference type="SMART" id="SM00644"/>
    </source>
</evidence>
<evidence type="ECO:0000256" key="1">
    <source>
        <dbReference type="ARBA" id="ARBA00001561"/>
    </source>
</evidence>
<dbReference type="PANTHER" id="PTHR30417:SF1">
    <property type="entry name" value="N-ACETYLMURAMOYL-L-ALANINE AMIDASE AMID"/>
    <property type="match status" value="1"/>
</dbReference>
<dbReference type="SUPFAM" id="SSF55846">
    <property type="entry name" value="N-acetylmuramoyl-L-alanine amidase-like"/>
    <property type="match status" value="1"/>
</dbReference>
<dbReference type="GO" id="GO:0008745">
    <property type="term" value="F:N-acetylmuramoyl-L-alanine amidase activity"/>
    <property type="evidence" value="ECO:0007669"/>
    <property type="project" value="UniProtKB-EC"/>
</dbReference>
<dbReference type="SMART" id="SM00644">
    <property type="entry name" value="Ami_2"/>
    <property type="match status" value="1"/>
</dbReference>
<proteinExistence type="predicted"/>
<evidence type="ECO:0000313" key="8">
    <source>
        <dbReference type="Proteomes" id="UP000066624"/>
    </source>
</evidence>
<dbReference type="Gene3D" id="3.40.80.10">
    <property type="entry name" value="Peptidoglycan recognition protein-like"/>
    <property type="match status" value="1"/>
</dbReference>
<dbReference type="InterPro" id="IPR036505">
    <property type="entry name" value="Amidase/PGRP_sf"/>
</dbReference>
<dbReference type="GO" id="GO:0009253">
    <property type="term" value="P:peptidoglycan catabolic process"/>
    <property type="evidence" value="ECO:0007669"/>
    <property type="project" value="InterPro"/>
</dbReference>
<evidence type="ECO:0000256" key="5">
    <source>
        <dbReference type="SAM" id="MobiDB-lite"/>
    </source>
</evidence>
<evidence type="ECO:0000256" key="4">
    <source>
        <dbReference type="ARBA" id="ARBA00023316"/>
    </source>
</evidence>
<dbReference type="Proteomes" id="UP000066624">
    <property type="component" value="Chromosome"/>
</dbReference>
<evidence type="ECO:0000313" key="7">
    <source>
        <dbReference type="EMBL" id="AKS42834.1"/>
    </source>
</evidence>
<reference evidence="7 8" key="1">
    <citation type="submission" date="2015-07" db="EMBL/GenBank/DDBJ databases">
        <authorList>
            <person name="Noorani M."/>
        </authorList>
    </citation>
    <scope>NUCLEOTIDE SEQUENCE [LARGE SCALE GENOMIC DNA]</scope>
    <source>
        <strain evidence="7 8">KCTC 42284</strain>
    </source>
</reference>
<dbReference type="KEGG" id="wma:WM2015_2474"/>
<dbReference type="CDD" id="cd06583">
    <property type="entry name" value="PGRP"/>
    <property type="match status" value="1"/>
</dbReference>
<keyword evidence="3" id="KW-0378">Hydrolase</keyword>
<organism evidence="7 8">
    <name type="scientific">Wenzhouxiangella marina</name>
    <dbReference type="NCBI Taxonomy" id="1579979"/>
    <lineage>
        <taxon>Bacteria</taxon>
        <taxon>Pseudomonadati</taxon>
        <taxon>Pseudomonadota</taxon>
        <taxon>Gammaproteobacteria</taxon>
        <taxon>Chromatiales</taxon>
        <taxon>Wenzhouxiangellaceae</taxon>
        <taxon>Wenzhouxiangella</taxon>
    </lineage>
</organism>
<dbReference type="GO" id="GO:0009254">
    <property type="term" value="P:peptidoglycan turnover"/>
    <property type="evidence" value="ECO:0007669"/>
    <property type="project" value="TreeGrafter"/>
</dbReference>
<dbReference type="InterPro" id="IPR002502">
    <property type="entry name" value="Amidase_domain"/>
</dbReference>
<dbReference type="AlphaFoldDB" id="A0A0K0XYR4"/>
<evidence type="ECO:0000256" key="3">
    <source>
        <dbReference type="ARBA" id="ARBA00022801"/>
    </source>
</evidence>
<feature type="region of interest" description="Disordered" evidence="5">
    <location>
        <begin position="160"/>
        <end position="204"/>
    </location>
</feature>
<protein>
    <recommendedName>
        <fullName evidence="2">N-acetylmuramoyl-L-alanine amidase</fullName>
        <ecNumber evidence="2">3.5.1.28</ecNumber>
    </recommendedName>
</protein>
<dbReference type="EC" id="3.5.1.28" evidence="2"/>
<accession>A0A0K0XYR4</accession>
<dbReference type="GO" id="GO:0071555">
    <property type="term" value="P:cell wall organization"/>
    <property type="evidence" value="ECO:0007669"/>
    <property type="project" value="UniProtKB-KW"/>
</dbReference>
<feature type="domain" description="N-acetylmuramoyl-L-alanine amidase" evidence="6">
    <location>
        <begin position="27"/>
        <end position="170"/>
    </location>
</feature>
<keyword evidence="4" id="KW-0961">Cell wall biogenesis/degradation</keyword>
<dbReference type="Pfam" id="PF01510">
    <property type="entry name" value="Amidase_2"/>
    <property type="match status" value="1"/>
</dbReference>
<dbReference type="InterPro" id="IPR051206">
    <property type="entry name" value="NAMLAA_amidase_2"/>
</dbReference>
<comment type="catalytic activity">
    <reaction evidence="1">
        <text>Hydrolyzes the link between N-acetylmuramoyl residues and L-amino acid residues in certain cell-wall glycopeptides.</text>
        <dbReference type="EC" id="3.5.1.28"/>
    </reaction>
</comment>
<dbReference type="GO" id="GO:0019867">
    <property type="term" value="C:outer membrane"/>
    <property type="evidence" value="ECO:0007669"/>
    <property type="project" value="TreeGrafter"/>
</dbReference>
<evidence type="ECO:0000256" key="2">
    <source>
        <dbReference type="ARBA" id="ARBA00011901"/>
    </source>
</evidence>
<keyword evidence="8" id="KW-1185">Reference proteome</keyword>